<dbReference type="Gene3D" id="1.10.10.10">
    <property type="entry name" value="Winged helix-like DNA-binding domain superfamily/Winged helix DNA-binding domain"/>
    <property type="match status" value="1"/>
</dbReference>
<dbReference type="Pfam" id="PF02082">
    <property type="entry name" value="Rrf2"/>
    <property type="match status" value="1"/>
</dbReference>
<dbReference type="InterPro" id="IPR036390">
    <property type="entry name" value="WH_DNA-bd_sf"/>
</dbReference>
<dbReference type="Proteomes" id="UP000427716">
    <property type="component" value="Chromosome"/>
</dbReference>
<dbReference type="GO" id="GO:0003677">
    <property type="term" value="F:DNA binding"/>
    <property type="evidence" value="ECO:0007669"/>
    <property type="project" value="UniProtKB-KW"/>
</dbReference>
<protein>
    <submittedName>
        <fullName evidence="2">Rrf2 family transcriptional regulator</fullName>
    </submittedName>
</protein>
<evidence type="ECO:0000256" key="1">
    <source>
        <dbReference type="ARBA" id="ARBA00023125"/>
    </source>
</evidence>
<evidence type="ECO:0000313" key="3">
    <source>
        <dbReference type="Proteomes" id="UP000427716"/>
    </source>
</evidence>
<dbReference type="SUPFAM" id="SSF46785">
    <property type="entry name" value="Winged helix' DNA-binding domain"/>
    <property type="match status" value="1"/>
</dbReference>
<keyword evidence="1" id="KW-0238">DNA-binding</keyword>
<organism evidence="2 3">
    <name type="scientific">Guyparkeria halophila</name>
    <dbReference type="NCBI Taxonomy" id="47960"/>
    <lineage>
        <taxon>Bacteria</taxon>
        <taxon>Pseudomonadati</taxon>
        <taxon>Pseudomonadota</taxon>
        <taxon>Gammaproteobacteria</taxon>
        <taxon>Chromatiales</taxon>
        <taxon>Thioalkalibacteraceae</taxon>
        <taxon>Guyparkeria</taxon>
    </lineage>
</organism>
<dbReference type="KEGG" id="ghl:GM160_03515"/>
<name>A0A6I6CUA7_9GAMM</name>
<dbReference type="NCBIfam" id="TIGR00738">
    <property type="entry name" value="rrf2_super"/>
    <property type="match status" value="1"/>
</dbReference>
<dbReference type="InterPro" id="IPR000944">
    <property type="entry name" value="Tscrpt_reg_Rrf2"/>
</dbReference>
<dbReference type="InterPro" id="IPR036388">
    <property type="entry name" value="WH-like_DNA-bd_sf"/>
</dbReference>
<dbReference type="AlphaFoldDB" id="A0A6I6CUA7"/>
<dbReference type="RefSeq" id="WP_136866607.1">
    <property type="nucleotide sequence ID" value="NZ_CP046415.1"/>
</dbReference>
<dbReference type="EMBL" id="CP046415">
    <property type="protein sequence ID" value="QGT78036.1"/>
    <property type="molecule type" value="Genomic_DNA"/>
</dbReference>
<accession>A0A6I6CUA7</accession>
<proteinExistence type="predicted"/>
<sequence>MQLNQQTDFAFRLLMYLADHAARHNARGTNAEETIALPKIREIADYFEISYNHLMKVANALAARGYVKARRGKGGGLALARAESSISLGAVARDMEGHWELVECFSTTGDCRIAASCRLAPVLGEALEAFWAVLDRYTLADIAHLPPGDLPLTFHRHGPPTTQ</sequence>
<evidence type="ECO:0000313" key="2">
    <source>
        <dbReference type="EMBL" id="QGT78036.1"/>
    </source>
</evidence>
<dbReference type="GO" id="GO:0005829">
    <property type="term" value="C:cytosol"/>
    <property type="evidence" value="ECO:0007669"/>
    <property type="project" value="TreeGrafter"/>
</dbReference>
<dbReference type="PROSITE" id="PS51197">
    <property type="entry name" value="HTH_RRF2_2"/>
    <property type="match status" value="1"/>
</dbReference>
<dbReference type="PANTHER" id="PTHR33221">
    <property type="entry name" value="WINGED HELIX-TURN-HELIX TRANSCRIPTIONAL REGULATOR, RRF2 FAMILY"/>
    <property type="match status" value="1"/>
</dbReference>
<keyword evidence="3" id="KW-1185">Reference proteome</keyword>
<dbReference type="GO" id="GO:0003700">
    <property type="term" value="F:DNA-binding transcription factor activity"/>
    <property type="evidence" value="ECO:0007669"/>
    <property type="project" value="TreeGrafter"/>
</dbReference>
<gene>
    <name evidence="2" type="ORF">GM160_03515</name>
</gene>
<dbReference type="PANTHER" id="PTHR33221:SF4">
    <property type="entry name" value="HTH-TYPE TRANSCRIPTIONAL REPRESSOR NSRR"/>
    <property type="match status" value="1"/>
</dbReference>
<reference evidence="2 3" key="1">
    <citation type="submission" date="2019-11" db="EMBL/GenBank/DDBJ databases">
        <authorList>
            <person name="Zhang J."/>
            <person name="Sun C."/>
        </authorList>
    </citation>
    <scope>NUCLEOTIDE SEQUENCE [LARGE SCALE GENOMIC DNA]</scope>
    <source>
        <strain evidence="3">sp2</strain>
    </source>
</reference>